<dbReference type="Proteomes" id="UP000304912">
    <property type="component" value="Chromosome"/>
</dbReference>
<dbReference type="Gene3D" id="3.40.50.1820">
    <property type="entry name" value="alpha/beta hydrolase"/>
    <property type="match status" value="1"/>
</dbReference>
<dbReference type="PANTHER" id="PTHR42886">
    <property type="entry name" value="RE40534P-RELATED"/>
    <property type="match status" value="1"/>
</dbReference>
<gene>
    <name evidence="2" type="ORF">FBQ74_10880</name>
</gene>
<dbReference type="OrthoDB" id="2086224at2"/>
<dbReference type="KEGG" id="salk:FBQ74_10880"/>
<dbReference type="PANTHER" id="PTHR42886:SF29">
    <property type="entry name" value="PUMMELIG, ISOFORM A"/>
    <property type="match status" value="1"/>
</dbReference>
<evidence type="ECO:0000313" key="3">
    <source>
        <dbReference type="Proteomes" id="UP000304912"/>
    </source>
</evidence>
<protein>
    <submittedName>
        <fullName evidence="2">Alpha/beta hydrolase</fullName>
    </submittedName>
</protein>
<dbReference type="EMBL" id="CP039852">
    <property type="protein sequence ID" value="QCZ93952.1"/>
    <property type="molecule type" value="Genomic_DNA"/>
</dbReference>
<dbReference type="AlphaFoldDB" id="A0A5B7YE23"/>
<dbReference type="PROSITE" id="PS51257">
    <property type="entry name" value="PROKAR_LIPOPROTEIN"/>
    <property type="match status" value="1"/>
</dbReference>
<sequence length="346" mass="37614">MKRLPYIISLSALVFLVSGCAGLIADEIENAKLKPVFSEGSLEELYDVLNLSTRDYCSSTTSFCTQYLYSAASPAQPTDTNTEPTSEYGLELKTNLDSGSKVVEKVLLLDEQLENKYQGTVLLLHGHGGDKNIWAFTMDYFHYLGFDVVAPDLPGHGNANSQRSYGVADGREMADFINSELKDAARPLIIVGHSMGALAAVNAARDSQAADGLILLAPMQRFDKASLGVAQTFTPWLNMLVPDSSIAAGAELALTRSGGTMAQTDMLPAIPLLGVPTLVYGAQNDPVSNVSDENGWRYPHVQRFVNDDESHISPVMVGQKEHEMFVDWFKNIPGIESTTKQESVSE</sequence>
<feature type="domain" description="AB hydrolase-1" evidence="1">
    <location>
        <begin position="121"/>
        <end position="237"/>
    </location>
</feature>
<dbReference type="GO" id="GO:0016787">
    <property type="term" value="F:hydrolase activity"/>
    <property type="evidence" value="ECO:0007669"/>
    <property type="project" value="UniProtKB-KW"/>
</dbReference>
<reference evidence="2 3" key="1">
    <citation type="submission" date="2019-04" db="EMBL/GenBank/DDBJ databases">
        <title>Salinimonas iocasae sp. nov., a halophilic bacterium isolated from the outer tube casing of tubeworms in Okinawa Trough.</title>
        <authorList>
            <person name="Zhang H."/>
            <person name="Wang H."/>
            <person name="Li C."/>
        </authorList>
    </citation>
    <scope>NUCLEOTIDE SEQUENCE [LARGE SCALE GENOMIC DNA]</scope>
    <source>
        <strain evidence="2 3">KX18D6</strain>
    </source>
</reference>
<dbReference type="RefSeq" id="WP_139756694.1">
    <property type="nucleotide sequence ID" value="NZ_CP039852.1"/>
</dbReference>
<dbReference type="InterPro" id="IPR000073">
    <property type="entry name" value="AB_hydrolase_1"/>
</dbReference>
<proteinExistence type="predicted"/>
<keyword evidence="3" id="KW-1185">Reference proteome</keyword>
<name>A0A5B7YE23_9ALTE</name>
<accession>A0A5B7YE23</accession>
<dbReference type="Pfam" id="PF12697">
    <property type="entry name" value="Abhydrolase_6"/>
    <property type="match status" value="1"/>
</dbReference>
<keyword evidence="2" id="KW-0378">Hydrolase</keyword>
<evidence type="ECO:0000259" key="1">
    <source>
        <dbReference type="Pfam" id="PF12697"/>
    </source>
</evidence>
<dbReference type="InterPro" id="IPR029058">
    <property type="entry name" value="AB_hydrolase_fold"/>
</dbReference>
<organism evidence="2 3">
    <name type="scientific">Salinimonas iocasae</name>
    <dbReference type="NCBI Taxonomy" id="2572577"/>
    <lineage>
        <taxon>Bacteria</taxon>
        <taxon>Pseudomonadati</taxon>
        <taxon>Pseudomonadota</taxon>
        <taxon>Gammaproteobacteria</taxon>
        <taxon>Alteromonadales</taxon>
        <taxon>Alteromonadaceae</taxon>
        <taxon>Alteromonas/Salinimonas group</taxon>
        <taxon>Salinimonas</taxon>
    </lineage>
</organism>
<dbReference type="SUPFAM" id="SSF53474">
    <property type="entry name" value="alpha/beta-Hydrolases"/>
    <property type="match status" value="1"/>
</dbReference>
<evidence type="ECO:0000313" key="2">
    <source>
        <dbReference type="EMBL" id="QCZ93952.1"/>
    </source>
</evidence>